<dbReference type="SUPFAM" id="SSF103511">
    <property type="entry name" value="Chlorophyll a-b binding protein"/>
    <property type="match status" value="1"/>
</dbReference>
<accession>M2Y7Z7</accession>
<dbReference type="AlphaFoldDB" id="M2Y7Z7"/>
<proteinExistence type="predicted"/>
<evidence type="ECO:0000313" key="2">
    <source>
        <dbReference type="EMBL" id="EME32198.1"/>
    </source>
</evidence>
<keyword evidence="3" id="KW-1185">Reference proteome</keyword>
<protein>
    <submittedName>
        <fullName evidence="2">High light inducible protein isoform 2</fullName>
    </submittedName>
</protein>
<dbReference type="Proteomes" id="UP000030680">
    <property type="component" value="Unassembled WGS sequence"/>
</dbReference>
<gene>
    <name evidence="2" type="ORF">Gasu_06110</name>
</gene>
<dbReference type="RefSeq" id="XP_005708718.1">
    <property type="nucleotide sequence ID" value="XM_005708661.1"/>
</dbReference>
<organism evidence="2 3">
    <name type="scientific">Galdieria sulphuraria</name>
    <name type="common">Red alga</name>
    <dbReference type="NCBI Taxonomy" id="130081"/>
    <lineage>
        <taxon>Eukaryota</taxon>
        <taxon>Rhodophyta</taxon>
        <taxon>Bangiophyceae</taxon>
        <taxon>Galdieriales</taxon>
        <taxon>Galdieriaceae</taxon>
        <taxon>Galdieria</taxon>
    </lineage>
</organism>
<dbReference type="KEGG" id="gsl:Gasu_06110"/>
<evidence type="ECO:0000313" key="3">
    <source>
        <dbReference type="Proteomes" id="UP000030680"/>
    </source>
</evidence>
<reference evidence="3" key="1">
    <citation type="journal article" date="2013" name="Science">
        <title>Gene transfer from bacteria and archaea facilitated evolution of an extremophilic eukaryote.</title>
        <authorList>
            <person name="Schonknecht G."/>
            <person name="Chen W.H."/>
            <person name="Ternes C.M."/>
            <person name="Barbier G.G."/>
            <person name="Shrestha R.P."/>
            <person name="Stanke M."/>
            <person name="Brautigam A."/>
            <person name="Baker B.J."/>
            <person name="Banfield J.F."/>
            <person name="Garavito R.M."/>
            <person name="Carr K."/>
            <person name="Wilkerson C."/>
            <person name="Rensing S.A."/>
            <person name="Gagneul D."/>
            <person name="Dickenson N.E."/>
            <person name="Oesterhelt C."/>
            <person name="Lercher M.J."/>
            <person name="Weber A.P."/>
        </authorList>
    </citation>
    <scope>NUCLEOTIDE SEQUENCE [LARGE SCALE GENOMIC DNA]</scope>
    <source>
        <strain evidence="3">074W</strain>
    </source>
</reference>
<feature type="compositionally biased region" description="Basic and acidic residues" evidence="1">
    <location>
        <begin position="70"/>
        <end position="88"/>
    </location>
</feature>
<dbReference type="EMBL" id="KB454487">
    <property type="protein sequence ID" value="EME32198.1"/>
    <property type="molecule type" value="Genomic_DNA"/>
</dbReference>
<feature type="region of interest" description="Disordered" evidence="1">
    <location>
        <begin position="48"/>
        <end position="88"/>
    </location>
</feature>
<evidence type="ECO:0000256" key="1">
    <source>
        <dbReference type="SAM" id="MobiDB-lite"/>
    </source>
</evidence>
<name>M2Y7Z7_GALSU</name>
<dbReference type="OrthoDB" id="2019915at2759"/>
<dbReference type="Gramene" id="EME32198">
    <property type="protein sequence ID" value="EME32198"/>
    <property type="gene ID" value="Gasu_06110"/>
</dbReference>
<dbReference type="GeneID" id="17090794"/>
<sequence length="180" mass="20968">MVATTILVMGYIVSLQPLYKQNNCRLQNCSLFSRKKVMCPRSSVRSDRVHKPMPRFSMETGSDFVQPPKQVRETENERNGEAAEHLETNLEQNQPIDFSFTPEELREQARKLDELAEVWREERLQQEREANRKFGFTPFAETLNGRLAMSFLLIGLLTEYWTGFTIVDQIAYILEILGFT</sequence>